<reference evidence="6 8" key="1">
    <citation type="submission" date="2017-09" db="EMBL/GenBank/DDBJ databases">
        <authorList>
            <person name="Thomas P."/>
            <person name="Seyboldt C."/>
        </authorList>
    </citation>
    <scope>NUCLEOTIDE SEQUENCE [LARGE SCALE GENOMIC DNA]</scope>
    <source>
        <strain evidence="6 8">DSM 7534</strain>
    </source>
</reference>
<evidence type="ECO:0000256" key="4">
    <source>
        <dbReference type="SAM" id="Coils"/>
    </source>
</evidence>
<dbReference type="InterPro" id="IPR008920">
    <property type="entry name" value="TF_FadR/GntR_C"/>
</dbReference>
<dbReference type="EMBL" id="CP023671">
    <property type="protein sequence ID" value="AYE34024.1"/>
    <property type="molecule type" value="Genomic_DNA"/>
</dbReference>
<evidence type="ECO:0000256" key="3">
    <source>
        <dbReference type="ARBA" id="ARBA00023163"/>
    </source>
</evidence>
<keyword evidence="9" id="KW-1185">Reference proteome</keyword>
<evidence type="ECO:0000313" key="6">
    <source>
        <dbReference type="EMBL" id="AYE34024.1"/>
    </source>
</evidence>
<dbReference type="Pfam" id="PF00392">
    <property type="entry name" value="GntR"/>
    <property type="match status" value="1"/>
</dbReference>
<dbReference type="GO" id="GO:0003677">
    <property type="term" value="F:DNA binding"/>
    <property type="evidence" value="ECO:0007669"/>
    <property type="project" value="UniProtKB-KW"/>
</dbReference>
<dbReference type="CDD" id="cd07377">
    <property type="entry name" value="WHTH_GntR"/>
    <property type="match status" value="1"/>
</dbReference>
<proteinExistence type="predicted"/>
<feature type="coiled-coil region" evidence="4">
    <location>
        <begin position="116"/>
        <end position="143"/>
    </location>
</feature>
<reference evidence="7" key="2">
    <citation type="submission" date="2022-06" db="EMBL/GenBank/DDBJ databases">
        <authorList>
            <person name="Holder M.E."/>
            <person name="Ajami N.J."/>
            <person name="Petrosino J.F."/>
        </authorList>
    </citation>
    <scope>NUCLEOTIDE SEQUENCE</scope>
    <source>
        <strain evidence="7">RMA 8861</strain>
    </source>
</reference>
<dbReference type="Pfam" id="PF07729">
    <property type="entry name" value="FCD"/>
    <property type="match status" value="1"/>
</dbReference>
<dbReference type="PRINTS" id="PR00035">
    <property type="entry name" value="HTHGNTR"/>
</dbReference>
<dbReference type="KEGG" id="csep:CP523_05855"/>
<dbReference type="SMART" id="SM00345">
    <property type="entry name" value="HTH_GNTR"/>
    <property type="match status" value="1"/>
</dbReference>
<dbReference type="PROSITE" id="PS50949">
    <property type="entry name" value="HTH_GNTR"/>
    <property type="match status" value="1"/>
</dbReference>
<dbReference type="InterPro" id="IPR036388">
    <property type="entry name" value="WH-like_DNA-bd_sf"/>
</dbReference>
<dbReference type="SUPFAM" id="SSF48008">
    <property type="entry name" value="GntR ligand-binding domain-like"/>
    <property type="match status" value="1"/>
</dbReference>
<evidence type="ECO:0000313" key="8">
    <source>
        <dbReference type="Proteomes" id="UP000280586"/>
    </source>
</evidence>
<dbReference type="SMART" id="SM00895">
    <property type="entry name" value="FCD"/>
    <property type="match status" value="1"/>
</dbReference>
<gene>
    <name evidence="6" type="ORF">CP523_05855</name>
    <name evidence="7" type="ORF">NH397_14145</name>
</gene>
<keyword evidence="3" id="KW-0804">Transcription</keyword>
<dbReference type="GO" id="GO:0003700">
    <property type="term" value="F:DNA-binding transcription factor activity"/>
    <property type="evidence" value="ECO:0007669"/>
    <property type="project" value="InterPro"/>
</dbReference>
<evidence type="ECO:0000256" key="2">
    <source>
        <dbReference type="ARBA" id="ARBA00023125"/>
    </source>
</evidence>
<dbReference type="Proteomes" id="UP000280586">
    <property type="component" value="Chromosome"/>
</dbReference>
<sequence length="229" mass="26295">MFNQVKNTKVYEQIVDQIKAMVEDGTLKKGDKLPTERVMAEDLGVSRASVREALRALEVVGLIESRQGAGNYIKENFGGLLSEPLAIMFMLQESNPLDIYELREVIELETVILATRKRSDEHLEKIKNILDELKENVDEDNNVVLDKEFHYTIAAASGNKLIIDVLEVLSQLIDKFIKVSRKNILSDAENKWDLLSLHEKLYEAIRDRNEVSAHAIMKDHFELIKRYIE</sequence>
<name>A0A9N7JKV0_CLOSE</name>
<dbReference type="SUPFAM" id="SSF46785">
    <property type="entry name" value="Winged helix' DNA-binding domain"/>
    <property type="match status" value="1"/>
</dbReference>
<keyword evidence="4" id="KW-0175">Coiled coil</keyword>
<organism evidence="6 8">
    <name type="scientific">Clostridium septicum</name>
    <dbReference type="NCBI Taxonomy" id="1504"/>
    <lineage>
        <taxon>Bacteria</taxon>
        <taxon>Bacillati</taxon>
        <taxon>Bacillota</taxon>
        <taxon>Clostridia</taxon>
        <taxon>Eubacteriales</taxon>
        <taxon>Clostridiaceae</taxon>
        <taxon>Clostridium</taxon>
    </lineage>
</organism>
<protein>
    <submittedName>
        <fullName evidence="7">FadR family transcriptional regulator</fullName>
    </submittedName>
    <submittedName>
        <fullName evidence="6">GntR family transcriptional regulator</fullName>
    </submittedName>
</protein>
<keyword evidence="2" id="KW-0238">DNA-binding</keyword>
<dbReference type="InterPro" id="IPR000524">
    <property type="entry name" value="Tscrpt_reg_HTH_GntR"/>
</dbReference>
<dbReference type="AlphaFoldDB" id="A0A9N7JKV0"/>
<dbReference type="InterPro" id="IPR011711">
    <property type="entry name" value="GntR_C"/>
</dbReference>
<dbReference type="EMBL" id="CP099799">
    <property type="protein sequence ID" value="USS00606.1"/>
    <property type="molecule type" value="Genomic_DNA"/>
</dbReference>
<dbReference type="Gene3D" id="1.20.120.530">
    <property type="entry name" value="GntR ligand-binding domain-like"/>
    <property type="match status" value="1"/>
</dbReference>
<keyword evidence="1" id="KW-0805">Transcription regulation</keyword>
<dbReference type="GeneID" id="303560196"/>
<dbReference type="PANTHER" id="PTHR43537:SF43">
    <property type="entry name" value="GNTR-FAMILY TRANSCRIPTIONAL REGULATOR"/>
    <property type="match status" value="1"/>
</dbReference>
<evidence type="ECO:0000313" key="7">
    <source>
        <dbReference type="EMBL" id="USS00606.1"/>
    </source>
</evidence>
<dbReference type="PANTHER" id="PTHR43537">
    <property type="entry name" value="TRANSCRIPTIONAL REGULATOR, GNTR FAMILY"/>
    <property type="match status" value="1"/>
</dbReference>
<dbReference type="Proteomes" id="UP001055437">
    <property type="component" value="Chromosome"/>
</dbReference>
<dbReference type="InterPro" id="IPR036390">
    <property type="entry name" value="WH_DNA-bd_sf"/>
</dbReference>
<evidence type="ECO:0000259" key="5">
    <source>
        <dbReference type="PROSITE" id="PS50949"/>
    </source>
</evidence>
<dbReference type="RefSeq" id="WP_120140664.1">
    <property type="nucleotide sequence ID" value="NZ_CP023671.1"/>
</dbReference>
<evidence type="ECO:0000256" key="1">
    <source>
        <dbReference type="ARBA" id="ARBA00023015"/>
    </source>
</evidence>
<feature type="domain" description="HTH gntR-type" evidence="5">
    <location>
        <begin position="8"/>
        <end position="76"/>
    </location>
</feature>
<accession>A0A9N7JKV0</accession>
<evidence type="ECO:0000313" key="9">
    <source>
        <dbReference type="Proteomes" id="UP001055437"/>
    </source>
</evidence>
<dbReference type="Gene3D" id="1.10.10.10">
    <property type="entry name" value="Winged helix-like DNA-binding domain superfamily/Winged helix DNA-binding domain"/>
    <property type="match status" value="1"/>
</dbReference>